<reference evidence="1" key="1">
    <citation type="submission" date="2022-03" db="EMBL/GenBank/DDBJ databases">
        <authorList>
            <person name="Alioto T."/>
            <person name="Alioto T."/>
            <person name="Gomez Garrido J."/>
        </authorList>
    </citation>
    <scope>NUCLEOTIDE SEQUENCE</scope>
</reference>
<evidence type="ECO:0000313" key="2">
    <source>
        <dbReference type="Proteomes" id="UP001295444"/>
    </source>
</evidence>
<organism evidence="1 2">
    <name type="scientific">Pelobates cultripes</name>
    <name type="common">Western spadefoot toad</name>
    <dbReference type="NCBI Taxonomy" id="61616"/>
    <lineage>
        <taxon>Eukaryota</taxon>
        <taxon>Metazoa</taxon>
        <taxon>Chordata</taxon>
        <taxon>Craniata</taxon>
        <taxon>Vertebrata</taxon>
        <taxon>Euteleostomi</taxon>
        <taxon>Amphibia</taxon>
        <taxon>Batrachia</taxon>
        <taxon>Anura</taxon>
        <taxon>Pelobatoidea</taxon>
        <taxon>Pelobatidae</taxon>
        <taxon>Pelobates</taxon>
    </lineage>
</organism>
<sequence length="113" mass="13058">MDRSFCISDLSSDSQFCNQDLGKSSLEDGGDVLPMDRHSDLYAFPPPSILMKVLEKLRRDRVPNLVLVYPIWTSRPWYPQIKPLIRRPKVPLGWIVDCFLGTRDLLTKLPQLM</sequence>
<dbReference type="Proteomes" id="UP001295444">
    <property type="component" value="Chromosome 01"/>
</dbReference>
<name>A0AAD1QZI6_PELCU</name>
<evidence type="ECO:0000313" key="1">
    <source>
        <dbReference type="EMBL" id="CAH2220840.1"/>
    </source>
</evidence>
<proteinExistence type="predicted"/>
<protein>
    <submittedName>
        <fullName evidence="1">Uncharacterized protein</fullName>
    </submittedName>
</protein>
<dbReference type="AlphaFoldDB" id="A0AAD1QZI6"/>
<accession>A0AAD1QZI6</accession>
<gene>
    <name evidence="1" type="ORF">PECUL_23A014564</name>
</gene>
<keyword evidence="2" id="KW-1185">Reference proteome</keyword>
<dbReference type="EMBL" id="OW240912">
    <property type="protein sequence ID" value="CAH2220840.1"/>
    <property type="molecule type" value="Genomic_DNA"/>
</dbReference>